<gene>
    <name evidence="1" type="ORF">KOR42_46920</name>
</gene>
<name>A0A5C5VXA7_9PLAN</name>
<dbReference type="Proteomes" id="UP000317243">
    <property type="component" value="Unassembled WGS sequence"/>
</dbReference>
<proteinExistence type="predicted"/>
<comment type="caution">
    <text evidence="1">The sequence shown here is derived from an EMBL/GenBank/DDBJ whole genome shotgun (WGS) entry which is preliminary data.</text>
</comment>
<dbReference type="EMBL" id="SIHI01000040">
    <property type="protein sequence ID" value="TWT42583.1"/>
    <property type="molecule type" value="Genomic_DNA"/>
</dbReference>
<evidence type="ECO:0000313" key="2">
    <source>
        <dbReference type="Proteomes" id="UP000317243"/>
    </source>
</evidence>
<sequence length="66" mass="7561">MFNGLLDSNTGDDRSLKVADRLHFNGHCQFSASHKTSVEKSPETWRPEFCSRNILELRFLLAHVCP</sequence>
<accession>A0A5C5VXA7</accession>
<reference evidence="1 2" key="1">
    <citation type="submission" date="2019-02" db="EMBL/GenBank/DDBJ databases">
        <title>Deep-cultivation of Planctomycetes and their phenomic and genomic characterization uncovers novel biology.</title>
        <authorList>
            <person name="Wiegand S."/>
            <person name="Jogler M."/>
            <person name="Boedeker C."/>
            <person name="Pinto D."/>
            <person name="Vollmers J."/>
            <person name="Rivas-Marin E."/>
            <person name="Kohn T."/>
            <person name="Peeters S.H."/>
            <person name="Heuer A."/>
            <person name="Rast P."/>
            <person name="Oberbeckmann S."/>
            <person name="Bunk B."/>
            <person name="Jeske O."/>
            <person name="Meyerdierks A."/>
            <person name="Storesund J.E."/>
            <person name="Kallscheuer N."/>
            <person name="Luecker S."/>
            <person name="Lage O.M."/>
            <person name="Pohl T."/>
            <person name="Merkel B.J."/>
            <person name="Hornburger P."/>
            <person name="Mueller R.-W."/>
            <person name="Bruemmer F."/>
            <person name="Labrenz M."/>
            <person name="Spormann A.M."/>
            <person name="Op Den Camp H."/>
            <person name="Overmann J."/>
            <person name="Amann R."/>
            <person name="Jetten M.S.M."/>
            <person name="Mascher T."/>
            <person name="Medema M.H."/>
            <person name="Devos D.P."/>
            <person name="Kaster A.-K."/>
            <person name="Ovreas L."/>
            <person name="Rohde M."/>
            <person name="Galperin M.Y."/>
            <person name="Jogler C."/>
        </authorList>
    </citation>
    <scope>NUCLEOTIDE SEQUENCE [LARGE SCALE GENOMIC DNA]</scope>
    <source>
        <strain evidence="1 2">KOR42</strain>
    </source>
</reference>
<keyword evidence="2" id="KW-1185">Reference proteome</keyword>
<organism evidence="1 2">
    <name type="scientific">Thalassoglobus neptunius</name>
    <dbReference type="NCBI Taxonomy" id="1938619"/>
    <lineage>
        <taxon>Bacteria</taxon>
        <taxon>Pseudomonadati</taxon>
        <taxon>Planctomycetota</taxon>
        <taxon>Planctomycetia</taxon>
        <taxon>Planctomycetales</taxon>
        <taxon>Planctomycetaceae</taxon>
        <taxon>Thalassoglobus</taxon>
    </lineage>
</organism>
<evidence type="ECO:0000313" key="1">
    <source>
        <dbReference type="EMBL" id="TWT42583.1"/>
    </source>
</evidence>
<dbReference type="AlphaFoldDB" id="A0A5C5VXA7"/>
<protein>
    <submittedName>
        <fullName evidence="1">Uncharacterized protein</fullName>
    </submittedName>
</protein>